<evidence type="ECO:0000256" key="2">
    <source>
        <dbReference type="RuleBase" id="RU003345"/>
    </source>
</evidence>
<dbReference type="Proteomes" id="UP000005615">
    <property type="component" value="Unassembled WGS sequence"/>
</dbReference>
<dbReference type="Pfam" id="PF00171">
    <property type="entry name" value="Aldedh"/>
    <property type="match status" value="1"/>
</dbReference>
<dbReference type="InterPro" id="IPR016161">
    <property type="entry name" value="Ald_DH/histidinol_DH"/>
</dbReference>
<comment type="similarity">
    <text evidence="2">Belongs to the aldehyde dehydrogenase family.</text>
</comment>
<keyword evidence="4" id="KW-1185">Reference proteome</keyword>
<dbReference type="OrthoDB" id="5887723at2"/>
<dbReference type="AlphaFoldDB" id="F3L4Y1"/>
<dbReference type="STRING" id="2518989.IMCC3088_2759"/>
<keyword evidence="1 2" id="KW-0560">Oxidoreductase</keyword>
<dbReference type="InterPro" id="IPR016162">
    <property type="entry name" value="Ald_DH_N"/>
</dbReference>
<dbReference type="PANTHER" id="PTHR11699">
    <property type="entry name" value="ALDEHYDE DEHYDROGENASE-RELATED"/>
    <property type="match status" value="1"/>
</dbReference>
<evidence type="ECO:0000256" key="1">
    <source>
        <dbReference type="ARBA" id="ARBA00023002"/>
    </source>
</evidence>
<gene>
    <name evidence="3" type="ORF">IMCC3088_2759</name>
</gene>
<name>F3L4Y1_9GAMM</name>
<protein>
    <submittedName>
        <fullName evidence="3">Aldehyde dehydrogenase</fullName>
    </submittedName>
</protein>
<dbReference type="RefSeq" id="WP_009576899.1">
    <property type="nucleotide sequence ID" value="NZ_AEIG01000092.1"/>
</dbReference>
<dbReference type="Gene3D" id="3.40.605.10">
    <property type="entry name" value="Aldehyde Dehydrogenase, Chain A, domain 1"/>
    <property type="match status" value="1"/>
</dbReference>
<organism evidence="3 4">
    <name type="scientific">Aequoribacter fuscus</name>
    <dbReference type="NCBI Taxonomy" id="2518989"/>
    <lineage>
        <taxon>Bacteria</taxon>
        <taxon>Pseudomonadati</taxon>
        <taxon>Pseudomonadota</taxon>
        <taxon>Gammaproteobacteria</taxon>
        <taxon>Cellvibrionales</taxon>
        <taxon>Halieaceae</taxon>
        <taxon>Aequoribacter</taxon>
    </lineage>
</organism>
<dbReference type="InterPro" id="IPR016160">
    <property type="entry name" value="Ald_DH_CS_CYS"/>
</dbReference>
<dbReference type="eggNOG" id="COG1012">
    <property type="taxonomic scope" value="Bacteria"/>
</dbReference>
<evidence type="ECO:0000313" key="3">
    <source>
        <dbReference type="EMBL" id="EGG28622.1"/>
    </source>
</evidence>
<dbReference type="InterPro" id="IPR029510">
    <property type="entry name" value="Ald_DH_CS_GLU"/>
</dbReference>
<dbReference type="EMBL" id="AEIG01000092">
    <property type="protein sequence ID" value="EGG28622.1"/>
    <property type="molecule type" value="Genomic_DNA"/>
</dbReference>
<sequence length="495" mass="53037">MSFEHVSFSPDDVKFPEHHFVGGEWLVGQNKIPVFRPSDGYLYAQCDDASDDLVHEVVLNAKEGLATSGWANWAPRDRAKVMRVWADLVERESVALARIEALGSTRPIKDAVAWDVPYTAETIRFYAELADKHGGKVAATSSSLLGLVIAEPIGIVAAIAPWNFPLVMATWKVAPALAAGNAVVLKPSELTPFSVLRLAELAHQAGIPEGVFNVVTGRGHTTGKALVKHPLIGKVTFTGSTATGQLIMEECAKFGPKPVTLELGGKSPQIVFADVKDLDSVAATVSRAILNNAGQVCNAGSRLLIERSIATDFIRKLKRMASDWVVGPTWDSSTSFSPIVNKRQLDGIHSAVCDAIAKDAECVFGGKVMDEGSGGAFYEPTLLSTSDNTLAAVQHELFGPVMTVQVFDSEQEAVALANSSNYGLAAGVFSDDVHRVLRLVKQIEAGNIWVNRYGRSNDFILPTGGFKSSGIGKDLGVEAFEANLRHKAVLMGIQS</sequence>
<dbReference type="InterPro" id="IPR016163">
    <property type="entry name" value="Ald_DH_C"/>
</dbReference>
<proteinExistence type="inferred from homology"/>
<dbReference type="PROSITE" id="PS00687">
    <property type="entry name" value="ALDEHYDE_DEHYDR_GLU"/>
    <property type="match status" value="1"/>
</dbReference>
<accession>F3L4Y1</accession>
<evidence type="ECO:0000313" key="4">
    <source>
        <dbReference type="Proteomes" id="UP000005615"/>
    </source>
</evidence>
<dbReference type="PROSITE" id="PS00070">
    <property type="entry name" value="ALDEHYDE_DEHYDR_CYS"/>
    <property type="match status" value="1"/>
</dbReference>
<dbReference type="InterPro" id="IPR015590">
    <property type="entry name" value="Aldehyde_DH_dom"/>
</dbReference>
<reference evidence="3 4" key="1">
    <citation type="journal article" date="2011" name="J. Bacteriol.">
        <title>Genome sequence of strain IMCC3088, a proteorhodopsin-containing marine bacterium belonging to the OM60/NOR5 clade.</title>
        <authorList>
            <person name="Jang Y."/>
            <person name="Oh H.M."/>
            <person name="Kang I."/>
            <person name="Lee K."/>
            <person name="Yang S.J."/>
            <person name="Cho J.C."/>
        </authorList>
    </citation>
    <scope>NUCLEOTIDE SEQUENCE [LARGE SCALE GENOMIC DNA]</scope>
    <source>
        <strain evidence="3 4">IMCC3088</strain>
    </source>
</reference>
<comment type="caution">
    <text evidence="3">The sequence shown here is derived from an EMBL/GenBank/DDBJ whole genome shotgun (WGS) entry which is preliminary data.</text>
</comment>
<dbReference type="Gene3D" id="3.40.309.10">
    <property type="entry name" value="Aldehyde Dehydrogenase, Chain A, domain 2"/>
    <property type="match status" value="1"/>
</dbReference>
<dbReference type="SUPFAM" id="SSF53720">
    <property type="entry name" value="ALDH-like"/>
    <property type="match status" value="1"/>
</dbReference>
<dbReference type="GO" id="GO:0004030">
    <property type="term" value="F:aldehyde dehydrogenase [NAD(P)+] activity"/>
    <property type="evidence" value="ECO:0007669"/>
    <property type="project" value="UniProtKB-ARBA"/>
</dbReference>
<dbReference type="FunFam" id="3.40.605.10:FF:000001">
    <property type="entry name" value="Aldehyde dehydrogenase 1"/>
    <property type="match status" value="1"/>
</dbReference>